<evidence type="ECO:0000256" key="11">
    <source>
        <dbReference type="ARBA" id="ARBA00031501"/>
    </source>
</evidence>
<evidence type="ECO:0000256" key="2">
    <source>
        <dbReference type="ARBA" id="ARBA00004496"/>
    </source>
</evidence>
<dbReference type="InterPro" id="IPR002044">
    <property type="entry name" value="CBM20"/>
</dbReference>
<evidence type="ECO:0000256" key="9">
    <source>
        <dbReference type="ARBA" id="ARBA00023277"/>
    </source>
</evidence>
<dbReference type="CDD" id="cd05467">
    <property type="entry name" value="CBM20"/>
    <property type="match status" value="2"/>
</dbReference>
<dbReference type="Gene3D" id="3.20.20.80">
    <property type="entry name" value="Glycosidases"/>
    <property type="match status" value="2"/>
</dbReference>
<dbReference type="InterPro" id="IPR013783">
    <property type="entry name" value="Ig-like_fold"/>
</dbReference>
<dbReference type="AlphaFoldDB" id="A0A1W1UUC0"/>
<comment type="similarity">
    <text evidence="3">Belongs to the disproportionating enzyme family.</text>
</comment>
<keyword evidence="8 13" id="KW-0808">Transferase</keyword>
<organism evidence="13 14">
    <name type="scientific">Hymenobacter roseosalivarius DSM 11622</name>
    <dbReference type="NCBI Taxonomy" id="645990"/>
    <lineage>
        <taxon>Bacteria</taxon>
        <taxon>Pseudomonadati</taxon>
        <taxon>Bacteroidota</taxon>
        <taxon>Cytophagia</taxon>
        <taxon>Cytophagales</taxon>
        <taxon>Hymenobacteraceae</taxon>
        <taxon>Hymenobacter</taxon>
    </lineage>
</organism>
<feature type="domain" description="CBM20" evidence="12">
    <location>
        <begin position="136"/>
        <end position="251"/>
    </location>
</feature>
<keyword evidence="6" id="KW-0963">Cytoplasm</keyword>
<dbReference type="InterPro" id="IPR003385">
    <property type="entry name" value="Glyco_hydro_77"/>
</dbReference>
<dbReference type="GO" id="GO:2001070">
    <property type="term" value="F:starch binding"/>
    <property type="evidence" value="ECO:0007669"/>
    <property type="project" value="InterPro"/>
</dbReference>
<reference evidence="13 14" key="1">
    <citation type="submission" date="2017-04" db="EMBL/GenBank/DDBJ databases">
        <authorList>
            <person name="Afonso C.L."/>
            <person name="Miller P.J."/>
            <person name="Scott M.A."/>
            <person name="Spackman E."/>
            <person name="Goraichik I."/>
            <person name="Dimitrov K.M."/>
            <person name="Suarez D.L."/>
            <person name="Swayne D.E."/>
        </authorList>
    </citation>
    <scope>NUCLEOTIDE SEQUENCE [LARGE SCALE GENOMIC DNA]</scope>
    <source>
        <strain evidence="13 14">DSM 11622</strain>
    </source>
</reference>
<dbReference type="STRING" id="645990.SAMN00120144_3411"/>
<evidence type="ECO:0000256" key="8">
    <source>
        <dbReference type="ARBA" id="ARBA00022679"/>
    </source>
</evidence>
<dbReference type="Gene3D" id="2.60.40.10">
    <property type="entry name" value="Immunoglobulins"/>
    <property type="match status" value="2"/>
</dbReference>
<dbReference type="EC" id="2.4.1.25" evidence="4"/>
<dbReference type="PANTHER" id="PTHR32518">
    <property type="match status" value="1"/>
</dbReference>
<gene>
    <name evidence="13" type="ORF">SAMN00120144_3411</name>
</gene>
<dbReference type="PROSITE" id="PS51166">
    <property type="entry name" value="CBM20"/>
    <property type="match status" value="2"/>
</dbReference>
<evidence type="ECO:0000256" key="5">
    <source>
        <dbReference type="ARBA" id="ARBA00020295"/>
    </source>
</evidence>
<proteinExistence type="inferred from homology"/>
<dbReference type="RefSeq" id="WP_084443748.1">
    <property type="nucleotide sequence ID" value="NZ_FWWW01000040.1"/>
</dbReference>
<evidence type="ECO:0000256" key="3">
    <source>
        <dbReference type="ARBA" id="ARBA00005684"/>
    </source>
</evidence>
<dbReference type="SUPFAM" id="SSF51445">
    <property type="entry name" value="(Trans)glycosidases"/>
    <property type="match status" value="1"/>
</dbReference>
<accession>A0A1W1UUC0</accession>
<dbReference type="OrthoDB" id="9811841at2"/>
<dbReference type="GO" id="GO:0005737">
    <property type="term" value="C:cytoplasm"/>
    <property type="evidence" value="ECO:0007669"/>
    <property type="project" value="UniProtKB-SubCell"/>
</dbReference>
<evidence type="ECO:0000256" key="10">
    <source>
        <dbReference type="ARBA" id="ARBA00031423"/>
    </source>
</evidence>
<feature type="domain" description="CBM20" evidence="12">
    <location>
        <begin position="1"/>
        <end position="102"/>
    </location>
</feature>
<evidence type="ECO:0000313" key="14">
    <source>
        <dbReference type="Proteomes" id="UP000192266"/>
    </source>
</evidence>
<dbReference type="InterPro" id="IPR013784">
    <property type="entry name" value="Carb-bd-like_fold"/>
</dbReference>
<comment type="subcellular location">
    <subcellularLocation>
        <location evidence="2">Cytoplasm</location>
    </subcellularLocation>
</comment>
<name>A0A1W1UUC0_9BACT</name>
<protein>
    <recommendedName>
        <fullName evidence="5">4-alpha-glucanotransferase</fullName>
        <ecNumber evidence="4">2.4.1.25</ecNumber>
    </recommendedName>
    <alternativeName>
        <fullName evidence="10">Amylomaltase</fullName>
    </alternativeName>
    <alternativeName>
        <fullName evidence="11">Disproportionating enzyme</fullName>
    </alternativeName>
</protein>
<dbReference type="SMART" id="SM01065">
    <property type="entry name" value="CBM_2"/>
    <property type="match status" value="2"/>
</dbReference>
<dbReference type="GO" id="GO:0004134">
    <property type="term" value="F:4-alpha-glucanotransferase activity"/>
    <property type="evidence" value="ECO:0007669"/>
    <property type="project" value="UniProtKB-EC"/>
</dbReference>
<evidence type="ECO:0000256" key="6">
    <source>
        <dbReference type="ARBA" id="ARBA00022490"/>
    </source>
</evidence>
<keyword evidence="14" id="KW-1185">Reference proteome</keyword>
<sequence>MIIRFSLPFYTEPGQRIAVCGSEPSLGQWNLDHALFLRYAARTGQWSQEISAPIDHPHSIEYKYILLDERDGGRHWEWGPNRVVATTGGLFTRLVLEDYWRAPAEPNNELHTAAFTKALLRRGPRTTASQAPANTFAPDAAGAVRFQLVAPRVAPHHQVCILGSDDALGGWDTNRAIILDDQQYPTWTAEVTLEEPGQTTQYKYAIRDPQTGRIVHLEAGDDRVILTPTPANTLRVRADEGFRYPADNWRGAGVALPVFSLRTQQGLGVGEFSDLKMLADWSAAAGLKLMQILPINDTTATHTWVDSYPYAAISVFALHPLYLHLDGIAELADAADRTELARLREELNARDFVDYEPVMEAKWKFVKVLYQQEKEAFLADPAFQAFLSEQKEWLVPYAAFSALRDRFGTADFQQWPAEFQTPRNLDQLTAPDQPDFDEFGLHFFTQFHLDKQLLEAVEYARERGVVLKGDLPIGIYRHSVDAWTQPELYHMDRQAGAPPDDFSVTGQNWRFPTYNWERMAEDNYQWWRNRLSHLARYFDVLRIDHILGFFRIWEIPGHSVEGLLGHFAPALPLHRHEIEQRLGWFDYGRLCEPYIRWHMLQHIFHAQAQAVFDEFMEDAGYGAIRLKDYVRTQRHIEALFDQRIAEDPNNAEHLRWLRTGLYRLVNEVLFVPADEPDHYHPRITVYLSTSFKELDEHNRHLINEIYNDFFFRRHEDFWRRQGLVKLPPVRYATDMLICGEDLGMVPASVPGVMRALGMLGLNIQRMPSDSKVEFGDPAHAPYLSVVSPGSHDMSTLRGWWEEDRNITQRFFEDLLGHRGEFAPQYCEPWVAREIIVQHLHSPAMWAIFPLQDLLATDAGLRHENPQDEQINVPSNPQHFWKYRLHLPLEELASQASFIQALYGLVDESGRNQVY</sequence>
<dbReference type="Pfam" id="PF02446">
    <property type="entry name" value="Glyco_hydro_77"/>
    <property type="match status" value="1"/>
</dbReference>
<evidence type="ECO:0000256" key="4">
    <source>
        <dbReference type="ARBA" id="ARBA00012560"/>
    </source>
</evidence>
<dbReference type="GO" id="GO:0005975">
    <property type="term" value="P:carbohydrate metabolic process"/>
    <property type="evidence" value="ECO:0007669"/>
    <property type="project" value="InterPro"/>
</dbReference>
<evidence type="ECO:0000313" key="13">
    <source>
        <dbReference type="EMBL" id="SMB84663.1"/>
    </source>
</evidence>
<evidence type="ECO:0000259" key="12">
    <source>
        <dbReference type="PROSITE" id="PS51166"/>
    </source>
</evidence>
<dbReference type="PANTHER" id="PTHR32518:SF3">
    <property type="entry name" value="4-ALPHA-GLUCANOTRANSFERASE"/>
    <property type="match status" value="1"/>
</dbReference>
<evidence type="ECO:0000256" key="1">
    <source>
        <dbReference type="ARBA" id="ARBA00000439"/>
    </source>
</evidence>
<comment type="catalytic activity">
    <reaction evidence="1">
        <text>Transfers a segment of a (1-&gt;4)-alpha-D-glucan to a new position in an acceptor, which may be glucose or a (1-&gt;4)-alpha-D-glucan.</text>
        <dbReference type="EC" id="2.4.1.25"/>
    </reaction>
</comment>
<dbReference type="Proteomes" id="UP000192266">
    <property type="component" value="Unassembled WGS sequence"/>
</dbReference>
<keyword evidence="7" id="KW-0328">Glycosyltransferase</keyword>
<evidence type="ECO:0000256" key="7">
    <source>
        <dbReference type="ARBA" id="ARBA00022676"/>
    </source>
</evidence>
<keyword evidence="9" id="KW-0119">Carbohydrate metabolism</keyword>
<dbReference type="EMBL" id="FWWW01000040">
    <property type="protein sequence ID" value="SMB84663.1"/>
    <property type="molecule type" value="Genomic_DNA"/>
</dbReference>
<dbReference type="SUPFAM" id="SSF49452">
    <property type="entry name" value="Starch-binding domain-like"/>
    <property type="match status" value="2"/>
</dbReference>
<dbReference type="InterPro" id="IPR017853">
    <property type="entry name" value="GH"/>
</dbReference>
<dbReference type="Pfam" id="PF00686">
    <property type="entry name" value="CBM_20"/>
    <property type="match status" value="2"/>
</dbReference>